<proteinExistence type="predicted"/>
<dbReference type="AlphaFoldDB" id="A0A2A7S6H3"/>
<reference evidence="4" key="1">
    <citation type="submission" date="2017-09" db="EMBL/GenBank/DDBJ databases">
        <title>FDA dAtabase for Regulatory Grade micrObial Sequences (FDA-ARGOS): Supporting development and validation of Infectious Disease Dx tests.</title>
        <authorList>
            <person name="Minogue T."/>
            <person name="Wolcott M."/>
            <person name="Wasieloski L."/>
            <person name="Aguilar W."/>
            <person name="Moore D."/>
            <person name="Tallon L."/>
            <person name="Sadzewicz L."/>
            <person name="Ott S."/>
            <person name="Zhao X."/>
            <person name="Nagaraj S."/>
            <person name="Vavikolanu K."/>
            <person name="Aluvathingal J."/>
            <person name="Nadendla S."/>
            <person name="Sichtig H."/>
        </authorList>
    </citation>
    <scope>NUCLEOTIDE SEQUENCE [LARGE SCALE GENOMIC DNA]</scope>
    <source>
        <strain evidence="4">FDAARGOS_390</strain>
    </source>
</reference>
<gene>
    <name evidence="3" type="ORF">CRM94_31690</name>
</gene>
<dbReference type="Pfam" id="PF13663">
    <property type="entry name" value="DUF4148"/>
    <property type="match status" value="1"/>
</dbReference>
<dbReference type="EMBL" id="PDDY01000004">
    <property type="protein sequence ID" value="PEH38895.1"/>
    <property type="molecule type" value="Genomic_DNA"/>
</dbReference>
<evidence type="ECO:0000313" key="4">
    <source>
        <dbReference type="Proteomes" id="UP000220629"/>
    </source>
</evidence>
<dbReference type="RefSeq" id="WP_098154231.1">
    <property type="nucleotide sequence ID" value="NZ_CADEVW010000012.1"/>
</dbReference>
<dbReference type="InterPro" id="IPR025421">
    <property type="entry name" value="DUF4148"/>
</dbReference>
<organism evidence="3 4">
    <name type="scientific">Burkholderia gladioli</name>
    <name type="common">Pseudomonas marginata</name>
    <name type="synonym">Phytomonas marginata</name>
    <dbReference type="NCBI Taxonomy" id="28095"/>
    <lineage>
        <taxon>Bacteria</taxon>
        <taxon>Pseudomonadati</taxon>
        <taxon>Pseudomonadota</taxon>
        <taxon>Betaproteobacteria</taxon>
        <taxon>Burkholderiales</taxon>
        <taxon>Burkholderiaceae</taxon>
        <taxon>Burkholderia</taxon>
    </lineage>
</organism>
<evidence type="ECO:0000256" key="2">
    <source>
        <dbReference type="SAM" id="SignalP"/>
    </source>
</evidence>
<feature type="region of interest" description="Disordered" evidence="1">
    <location>
        <begin position="70"/>
        <end position="91"/>
    </location>
</feature>
<feature type="signal peptide" evidence="2">
    <location>
        <begin position="1"/>
        <end position="22"/>
    </location>
</feature>
<dbReference type="Proteomes" id="UP000220629">
    <property type="component" value="Unassembled WGS sequence"/>
</dbReference>
<evidence type="ECO:0000256" key="1">
    <source>
        <dbReference type="SAM" id="MobiDB-lite"/>
    </source>
</evidence>
<feature type="chain" id="PRO_5012270040" description="DUF4148 domain-containing protein" evidence="2">
    <location>
        <begin position="23"/>
        <end position="120"/>
    </location>
</feature>
<sequence length="120" mass="12467">MKKSAMVLLAMAALVGPTLSFAQSTGALTRAQVRAELIQLERAGYDPAGGDDANYPEQLEAAEAKVAAQERGANQALGSEPATRSEAGLAKRRVPRLFASPGVRPSCVGPASFCDIYFGG</sequence>
<name>A0A2A7S6H3_BURGA</name>
<evidence type="ECO:0008006" key="5">
    <source>
        <dbReference type="Google" id="ProtNLM"/>
    </source>
</evidence>
<comment type="caution">
    <text evidence="3">The sequence shown here is derived from an EMBL/GenBank/DDBJ whole genome shotgun (WGS) entry which is preliminary data.</text>
</comment>
<protein>
    <recommendedName>
        <fullName evidence="5">DUF4148 domain-containing protein</fullName>
    </recommendedName>
</protein>
<keyword evidence="2" id="KW-0732">Signal</keyword>
<accession>A0A2A7S6H3</accession>
<evidence type="ECO:0000313" key="3">
    <source>
        <dbReference type="EMBL" id="PEH38895.1"/>
    </source>
</evidence>